<gene>
    <name evidence="3" type="ORF">AMC99_01897</name>
</gene>
<evidence type="ECO:0000313" key="3">
    <source>
        <dbReference type="EMBL" id="ALE17185.1"/>
    </source>
</evidence>
<dbReference type="OrthoDB" id="485556at2"/>
<protein>
    <recommendedName>
        <fullName evidence="5">Lipoprotein</fullName>
    </recommendedName>
</protein>
<evidence type="ECO:0000256" key="1">
    <source>
        <dbReference type="SAM" id="MobiDB-lite"/>
    </source>
</evidence>
<proteinExistence type="predicted"/>
<feature type="signal peptide" evidence="2">
    <location>
        <begin position="1"/>
        <end position="18"/>
    </location>
</feature>
<sequence>MIKHPVLAPFVLATIALAACSPEQDAAGPTETQAPDPSVQAPPDSEAVADPDRNLDPPILTPEAERGETGARNVLVSFARDIELERYDAAWELLSAADRKKWPKAEFAVIFSDLEEVTVAVPTGEMEGAAGSLYYTAPVTITGTDVIGRPVTIEGEAILRRTNDVDGATPEQRRWHFQSLSLDWTH</sequence>
<keyword evidence="4" id="KW-1185">Reference proteome</keyword>
<name>A0A0M4M8X0_9SPHN</name>
<reference evidence="3 4" key="1">
    <citation type="submission" date="2015-09" db="EMBL/GenBank/DDBJ databases">
        <title>Complete genome sequence of a benzo[a]pyrene-degrading bacterium Altererythrobacter epoxidivorans CGMCC 1.7731T.</title>
        <authorList>
            <person name="Li Z."/>
            <person name="Cheng H."/>
            <person name="Huo Y."/>
            <person name="Xu X."/>
        </authorList>
    </citation>
    <scope>NUCLEOTIDE SEQUENCE [LARGE SCALE GENOMIC DNA]</scope>
    <source>
        <strain evidence="3 4">CGMCC 1.7731</strain>
    </source>
</reference>
<evidence type="ECO:0008006" key="5">
    <source>
        <dbReference type="Google" id="ProtNLM"/>
    </source>
</evidence>
<feature type="chain" id="PRO_5005798250" description="Lipoprotein" evidence="2">
    <location>
        <begin position="19"/>
        <end position="186"/>
    </location>
</feature>
<dbReference type="KEGG" id="aep:AMC99_01897"/>
<dbReference type="PROSITE" id="PS51257">
    <property type="entry name" value="PROKAR_LIPOPROTEIN"/>
    <property type="match status" value="1"/>
</dbReference>
<dbReference type="PATRIC" id="fig|361183.4.peg.1868"/>
<organism evidence="3 4">
    <name type="scientific">Altererythrobacter epoxidivorans</name>
    <dbReference type="NCBI Taxonomy" id="361183"/>
    <lineage>
        <taxon>Bacteria</taxon>
        <taxon>Pseudomonadati</taxon>
        <taxon>Pseudomonadota</taxon>
        <taxon>Alphaproteobacteria</taxon>
        <taxon>Sphingomonadales</taxon>
        <taxon>Erythrobacteraceae</taxon>
        <taxon>Altererythrobacter</taxon>
    </lineage>
</organism>
<dbReference type="EMBL" id="CP012669">
    <property type="protein sequence ID" value="ALE17185.1"/>
    <property type="molecule type" value="Genomic_DNA"/>
</dbReference>
<evidence type="ECO:0000256" key="2">
    <source>
        <dbReference type="SAM" id="SignalP"/>
    </source>
</evidence>
<evidence type="ECO:0000313" key="4">
    <source>
        <dbReference type="Proteomes" id="UP000057938"/>
    </source>
</evidence>
<accession>A0A0M4M8X0</accession>
<dbReference type="Proteomes" id="UP000057938">
    <property type="component" value="Chromosome"/>
</dbReference>
<feature type="region of interest" description="Disordered" evidence="1">
    <location>
        <begin position="24"/>
        <end position="67"/>
    </location>
</feature>
<dbReference type="AlphaFoldDB" id="A0A0M4M8X0"/>
<keyword evidence="2" id="KW-0732">Signal</keyword>
<dbReference type="STRING" id="361183.AMC99_01897"/>
<dbReference type="RefSeq" id="WP_061925834.1">
    <property type="nucleotide sequence ID" value="NZ_CP012669.1"/>
</dbReference>